<dbReference type="CDD" id="cd17299">
    <property type="entry name" value="acetolactate_decarboxylase"/>
    <property type="match status" value="1"/>
</dbReference>
<comment type="caution">
    <text evidence="9">The sequence shown here is derived from an EMBL/GenBank/DDBJ whole genome shotgun (WGS) entry which is preliminary data.</text>
</comment>
<dbReference type="PANTHER" id="PTHR35524">
    <property type="entry name" value="ALPHA-ACETOLACTATE DECARBOXYLASE"/>
    <property type="match status" value="1"/>
</dbReference>
<evidence type="ECO:0000256" key="5">
    <source>
        <dbReference type="ARBA" id="ARBA00020164"/>
    </source>
</evidence>
<dbReference type="NCBIfam" id="TIGR01252">
    <property type="entry name" value="acetolac_decarb"/>
    <property type="match status" value="1"/>
</dbReference>
<keyword evidence="7" id="KW-0005">Acetoin biosynthesis</keyword>
<gene>
    <name evidence="9" type="ORF">UCDDA912_g03886</name>
</gene>
<comment type="similarity">
    <text evidence="3">Belongs to the alpha-acetolactate decarboxylase family.</text>
</comment>
<dbReference type="EMBL" id="LCUC01000138">
    <property type="protein sequence ID" value="KKY36145.1"/>
    <property type="molecule type" value="Genomic_DNA"/>
</dbReference>
<reference evidence="9 10" key="1">
    <citation type="submission" date="2015-05" db="EMBL/GenBank/DDBJ databases">
        <title>Distinctive expansion of gene families associated with plant cell wall degradation and secondary metabolism in the genomes of grapevine trunk pathogens.</title>
        <authorList>
            <person name="Lawrence D.P."/>
            <person name="Travadon R."/>
            <person name="Rolshausen P.E."/>
            <person name="Baumgartner K."/>
        </authorList>
    </citation>
    <scope>NUCLEOTIDE SEQUENCE [LARGE SCALE GENOMIC DNA]</scope>
    <source>
        <strain evidence="9">DA912</strain>
    </source>
</reference>
<proteinExistence type="inferred from homology"/>
<evidence type="ECO:0000256" key="7">
    <source>
        <dbReference type="ARBA" id="ARBA00023061"/>
    </source>
</evidence>
<dbReference type="SUPFAM" id="SSF117856">
    <property type="entry name" value="AF0104/ALDC/Ptd012-like"/>
    <property type="match status" value="1"/>
</dbReference>
<name>A0A0G2I8N4_9PEZI</name>
<sequence>MAPNELFQYSVVNALMDGVANKGLLISTLLQNGDHGIGTFRHMVGELIIVDGVAYQMKSDGSVTSVDTSLDSSVVAPFAMATYFEPAHKTTAVLADKADLFGLLSFLLPEAHNLYLAVRITGIFKSVTVRTVGGQSKPHEGLAEVGKHQTSHTFEEPTEGVIIGFRSPDYMQGVSVAGDHLHFLSKDRTRGGHLLALASEGEVNVEVAPISKFHLELPVHDEEFNEAELKGDVAGIAAVEG</sequence>
<dbReference type="Pfam" id="PF03306">
    <property type="entry name" value="AAL_decarboxy"/>
    <property type="match status" value="1"/>
</dbReference>
<comment type="catalytic activity">
    <reaction evidence="1">
        <text>(2S)-2-acetolactate + H(+) = (R)-acetoin + CO2</text>
        <dbReference type="Rhea" id="RHEA:21580"/>
        <dbReference type="ChEBI" id="CHEBI:15378"/>
        <dbReference type="ChEBI" id="CHEBI:15686"/>
        <dbReference type="ChEBI" id="CHEBI:16526"/>
        <dbReference type="ChEBI" id="CHEBI:58476"/>
        <dbReference type="EC" id="4.1.1.5"/>
    </reaction>
</comment>
<dbReference type="STRING" id="1214573.A0A0G2I8N4"/>
<evidence type="ECO:0000256" key="1">
    <source>
        <dbReference type="ARBA" id="ARBA00001784"/>
    </source>
</evidence>
<dbReference type="AlphaFoldDB" id="A0A0G2I8N4"/>
<keyword evidence="8" id="KW-0456">Lyase</keyword>
<dbReference type="EC" id="4.1.1.5" evidence="4"/>
<dbReference type="PANTHER" id="PTHR35524:SF1">
    <property type="entry name" value="ALPHA-ACETOLACTATE DECARBOXYLASE"/>
    <property type="match status" value="1"/>
</dbReference>
<evidence type="ECO:0000256" key="6">
    <source>
        <dbReference type="ARBA" id="ARBA00022793"/>
    </source>
</evidence>
<dbReference type="PIRSF" id="PIRSF001332">
    <property type="entry name" value="Acetolac_decarb"/>
    <property type="match status" value="1"/>
</dbReference>
<organism evidence="9 10">
    <name type="scientific">Diaporthe ampelina</name>
    <dbReference type="NCBI Taxonomy" id="1214573"/>
    <lineage>
        <taxon>Eukaryota</taxon>
        <taxon>Fungi</taxon>
        <taxon>Dikarya</taxon>
        <taxon>Ascomycota</taxon>
        <taxon>Pezizomycotina</taxon>
        <taxon>Sordariomycetes</taxon>
        <taxon>Sordariomycetidae</taxon>
        <taxon>Diaporthales</taxon>
        <taxon>Diaporthaceae</taxon>
        <taxon>Diaporthe</taxon>
    </lineage>
</organism>
<evidence type="ECO:0000313" key="9">
    <source>
        <dbReference type="EMBL" id="KKY36145.1"/>
    </source>
</evidence>
<dbReference type="GO" id="GO:0045151">
    <property type="term" value="P:acetoin biosynthetic process"/>
    <property type="evidence" value="ECO:0007669"/>
    <property type="project" value="UniProtKB-KW"/>
</dbReference>
<evidence type="ECO:0000256" key="8">
    <source>
        <dbReference type="ARBA" id="ARBA00023239"/>
    </source>
</evidence>
<evidence type="ECO:0000256" key="4">
    <source>
        <dbReference type="ARBA" id="ARBA00013204"/>
    </source>
</evidence>
<dbReference type="Proteomes" id="UP000034680">
    <property type="component" value="Unassembled WGS sequence"/>
</dbReference>
<keyword evidence="10" id="KW-1185">Reference proteome</keyword>
<evidence type="ECO:0000256" key="2">
    <source>
        <dbReference type="ARBA" id="ARBA00005170"/>
    </source>
</evidence>
<keyword evidence="6" id="KW-0210">Decarboxylase</keyword>
<dbReference type="Gene3D" id="3.30.1330.80">
    <property type="entry name" value="Hypothetical protein, similar to alpha- acetolactate decarboxylase, domain 2"/>
    <property type="match status" value="2"/>
</dbReference>
<comment type="pathway">
    <text evidence="2">Polyol metabolism; (R,R)-butane-2,3-diol biosynthesis; (R,R)-butane-2,3-diol from pyruvate: step 2/3.</text>
</comment>
<dbReference type="OrthoDB" id="509395at2759"/>
<reference evidence="9 10" key="2">
    <citation type="submission" date="2015-05" db="EMBL/GenBank/DDBJ databases">
        <authorList>
            <person name="Morales-Cruz A."/>
            <person name="Amrine K.C."/>
            <person name="Cantu D."/>
        </authorList>
    </citation>
    <scope>NUCLEOTIDE SEQUENCE [LARGE SCALE GENOMIC DNA]</scope>
    <source>
        <strain evidence="9">DA912</strain>
    </source>
</reference>
<accession>A0A0G2I8N4</accession>
<dbReference type="InterPro" id="IPR005128">
    <property type="entry name" value="Acetolactate_a_deCO2ase"/>
</dbReference>
<protein>
    <recommendedName>
        <fullName evidence="5">Alpha-acetolactate decarboxylase</fullName>
        <ecNumber evidence="4">4.1.1.5</ecNumber>
    </recommendedName>
</protein>
<evidence type="ECO:0000256" key="3">
    <source>
        <dbReference type="ARBA" id="ARBA00007106"/>
    </source>
</evidence>
<evidence type="ECO:0000313" key="10">
    <source>
        <dbReference type="Proteomes" id="UP000034680"/>
    </source>
</evidence>
<dbReference type="UniPathway" id="UPA00626">
    <property type="reaction ID" value="UER00678"/>
</dbReference>
<dbReference type="GO" id="GO:0047605">
    <property type="term" value="F:acetolactate decarboxylase activity"/>
    <property type="evidence" value="ECO:0007669"/>
    <property type="project" value="UniProtKB-EC"/>
</dbReference>